<dbReference type="InterPro" id="IPR050181">
    <property type="entry name" value="Cold_shock_domain"/>
</dbReference>
<evidence type="ECO:0000256" key="1">
    <source>
        <dbReference type="ARBA" id="ARBA00004496"/>
    </source>
</evidence>
<evidence type="ECO:0000256" key="2">
    <source>
        <dbReference type="ARBA" id="ARBA00022490"/>
    </source>
</evidence>
<name>A0AAW7DSA7_9GAMM</name>
<dbReference type="RefSeq" id="WP_286594276.1">
    <property type="nucleotide sequence ID" value="NZ_JACANB010000007.1"/>
</dbReference>
<dbReference type="InterPro" id="IPR012340">
    <property type="entry name" value="NA-bd_OB-fold"/>
</dbReference>
<dbReference type="SMART" id="SM00357">
    <property type="entry name" value="CSP"/>
    <property type="match status" value="1"/>
</dbReference>
<keyword evidence="2" id="KW-0963">Cytoplasm</keyword>
<dbReference type="FunFam" id="2.40.50.140:FF:000006">
    <property type="entry name" value="Cold shock protein CspC"/>
    <property type="match status" value="1"/>
</dbReference>
<protein>
    <submittedName>
        <fullName evidence="5">Cold-shock protein</fullName>
    </submittedName>
</protein>
<dbReference type="InterPro" id="IPR019844">
    <property type="entry name" value="CSD_CS"/>
</dbReference>
<dbReference type="PROSITE" id="PS00352">
    <property type="entry name" value="CSD_1"/>
    <property type="match status" value="1"/>
</dbReference>
<dbReference type="Proteomes" id="UP001173465">
    <property type="component" value="Unassembled WGS sequence"/>
</dbReference>
<sequence>MIHGTVKWFNNTKGYGFIVVDGGQQDIFAHHSAINMEGYRSLKAGQKVTFEQTPGPKGMHAINIRLVSEN</sequence>
<dbReference type="EMBL" id="JACANB010000007">
    <property type="protein sequence ID" value="MDM1696994.1"/>
    <property type="molecule type" value="Genomic_DNA"/>
</dbReference>
<dbReference type="Pfam" id="PF00313">
    <property type="entry name" value="CSD"/>
    <property type="match status" value="1"/>
</dbReference>
<dbReference type="InterPro" id="IPR002059">
    <property type="entry name" value="CSP_DNA-bd"/>
</dbReference>
<comment type="caution">
    <text evidence="5">The sequence shown here is derived from an EMBL/GenBank/DDBJ whole genome shotgun (WGS) entry which is preliminary data.</text>
</comment>
<dbReference type="GO" id="GO:0005829">
    <property type="term" value="C:cytosol"/>
    <property type="evidence" value="ECO:0007669"/>
    <property type="project" value="UniProtKB-ARBA"/>
</dbReference>
<dbReference type="InterPro" id="IPR012156">
    <property type="entry name" value="Cold_shock_CspA"/>
</dbReference>
<accession>A0AAW7DSA7</accession>
<evidence type="ECO:0000313" key="5">
    <source>
        <dbReference type="EMBL" id="MDM1696994.1"/>
    </source>
</evidence>
<reference evidence="5" key="2">
    <citation type="journal article" date="2022" name="Sci. Total Environ.">
        <title>Prevalence, transmission, and molecular epidemiology of tet(X)-positive bacteria among humans, animals, and environmental niches in China: An epidemiological, and genomic-based study.</title>
        <authorList>
            <person name="Dong N."/>
            <person name="Zeng Y."/>
            <person name="Cai C."/>
            <person name="Sun C."/>
            <person name="Lu J."/>
            <person name="Liu C."/>
            <person name="Zhou H."/>
            <person name="Sun Q."/>
            <person name="Shu L."/>
            <person name="Wang H."/>
            <person name="Wang Y."/>
            <person name="Wang S."/>
            <person name="Wu C."/>
            <person name="Chan E.W."/>
            <person name="Chen G."/>
            <person name="Shen Z."/>
            <person name="Chen S."/>
            <person name="Zhang R."/>
        </authorList>
    </citation>
    <scope>NUCLEOTIDE SEQUENCE</scope>
    <source>
        <strain evidence="5">DF46-2-2</strain>
    </source>
</reference>
<dbReference type="Gene3D" id="2.40.50.140">
    <property type="entry name" value="Nucleic acid-binding proteins"/>
    <property type="match status" value="1"/>
</dbReference>
<dbReference type="AlphaFoldDB" id="A0AAW7DSA7"/>
<evidence type="ECO:0000259" key="4">
    <source>
        <dbReference type="PROSITE" id="PS51857"/>
    </source>
</evidence>
<dbReference type="CDD" id="cd04458">
    <property type="entry name" value="CSP_CDS"/>
    <property type="match status" value="1"/>
</dbReference>
<dbReference type="PANTHER" id="PTHR11544">
    <property type="entry name" value="COLD SHOCK DOMAIN CONTAINING PROTEINS"/>
    <property type="match status" value="1"/>
</dbReference>
<evidence type="ECO:0000256" key="3">
    <source>
        <dbReference type="RuleBase" id="RU000408"/>
    </source>
</evidence>
<dbReference type="PIRSF" id="PIRSF002599">
    <property type="entry name" value="Cold_shock_A"/>
    <property type="match status" value="1"/>
</dbReference>
<dbReference type="InterPro" id="IPR011129">
    <property type="entry name" value="CSD"/>
</dbReference>
<proteinExistence type="predicted"/>
<reference evidence="5" key="1">
    <citation type="submission" date="2020-06" db="EMBL/GenBank/DDBJ databases">
        <authorList>
            <person name="Dong N."/>
        </authorList>
    </citation>
    <scope>NUCLEOTIDE SEQUENCE</scope>
    <source>
        <strain evidence="5">DF46-2-2</strain>
    </source>
</reference>
<organism evidence="5 6">
    <name type="scientific">Thiopseudomonas alkaliphila</name>
    <dbReference type="NCBI Taxonomy" id="1697053"/>
    <lineage>
        <taxon>Bacteria</taxon>
        <taxon>Pseudomonadati</taxon>
        <taxon>Pseudomonadota</taxon>
        <taxon>Gammaproteobacteria</taxon>
        <taxon>Pseudomonadales</taxon>
        <taxon>Pseudomonadaceae</taxon>
        <taxon>Thiopseudomonas</taxon>
    </lineage>
</organism>
<evidence type="ECO:0000313" key="6">
    <source>
        <dbReference type="Proteomes" id="UP001173465"/>
    </source>
</evidence>
<comment type="subcellular location">
    <subcellularLocation>
        <location evidence="1 3">Cytoplasm</location>
    </subcellularLocation>
</comment>
<dbReference type="SUPFAM" id="SSF50249">
    <property type="entry name" value="Nucleic acid-binding proteins"/>
    <property type="match status" value="1"/>
</dbReference>
<dbReference type="PRINTS" id="PR00050">
    <property type="entry name" value="COLDSHOCK"/>
</dbReference>
<dbReference type="GO" id="GO:0003676">
    <property type="term" value="F:nucleic acid binding"/>
    <property type="evidence" value="ECO:0007669"/>
    <property type="project" value="InterPro"/>
</dbReference>
<dbReference type="PROSITE" id="PS51857">
    <property type="entry name" value="CSD_2"/>
    <property type="match status" value="1"/>
</dbReference>
<feature type="domain" description="CSD" evidence="4">
    <location>
        <begin position="1"/>
        <end position="66"/>
    </location>
</feature>
<gene>
    <name evidence="5" type="ORF">HX099_10040</name>
</gene>